<dbReference type="InParanoid" id="L8Y3G8"/>
<evidence type="ECO:0000256" key="1">
    <source>
        <dbReference type="SAM" id="MobiDB-lite"/>
    </source>
</evidence>
<name>L8Y3G8_TUPCH</name>
<dbReference type="Pfam" id="PF15727">
    <property type="entry name" value="DUF4678"/>
    <property type="match status" value="1"/>
</dbReference>
<dbReference type="InterPro" id="IPR031460">
    <property type="entry name" value="DUF4678"/>
</dbReference>
<keyword evidence="3" id="KW-1185">Reference proteome</keyword>
<dbReference type="FunCoup" id="L8Y3G8">
    <property type="interactions" value="48"/>
</dbReference>
<reference evidence="3" key="1">
    <citation type="submission" date="2012-07" db="EMBL/GenBank/DDBJ databases">
        <title>Genome of the Chinese tree shrew, a rising model animal genetically related to primates.</title>
        <authorList>
            <person name="Zhang G."/>
            <person name="Fan Y."/>
            <person name="Yao Y."/>
            <person name="Huang Z."/>
        </authorList>
    </citation>
    <scope>NUCLEOTIDE SEQUENCE [LARGE SCALE GENOMIC DNA]</scope>
</reference>
<dbReference type="KEGG" id="tup:102498258"/>
<dbReference type="OrthoDB" id="9838056at2759"/>
<sequence length="386" mass="39629">MTTLPSGETRATSNPTHGPPEASLGDVADGKSPDSSTGGSQSLVPLPTVSSAAAPAGQDSFTTAPSEVASTSGDKDKEEVAPDKSQEKPREVTALLLRQDPEALKLSTSLQNPEPDRPAPDTRLTQSLVVFSGDPLGNIKTPQTDSVPHSQPEVAASAPKAQVWPTEDFQGQLDAQASRVTEVAQEGTEGPEASTPDAAALPPSQSKVVTGEDLVGGWQDLQAPSFPPSSEGSASRSPGPQEVALGRRPLDPSLYAAGEEHGYMRSMTSLLGGGEGTISSLADILVWSEGTMGMGTATGILASGHSSATDLLHGPGPSLRSVSSILESAGSAFSSGLVSGTGSALRSVTHALETVERRTVEGIRSALRYLRSRLPPRRPQAGASCD</sequence>
<dbReference type="AlphaFoldDB" id="L8Y3G8"/>
<gene>
    <name evidence="2" type="ORF">TREES_T100019090</name>
</gene>
<feature type="region of interest" description="Disordered" evidence="1">
    <location>
        <begin position="1"/>
        <end position="205"/>
    </location>
</feature>
<proteinExistence type="predicted"/>
<dbReference type="PANTHER" id="PTHR37365:SF1">
    <property type="entry name" value="TESTIS-EXPRESSED PROTEIN 44"/>
    <property type="match status" value="1"/>
</dbReference>
<dbReference type="EMBL" id="KB370174">
    <property type="protein sequence ID" value="ELV09584.1"/>
    <property type="molecule type" value="Genomic_DNA"/>
</dbReference>
<feature type="compositionally biased region" description="Polar residues" evidence="1">
    <location>
        <begin position="1"/>
        <end position="16"/>
    </location>
</feature>
<protein>
    <submittedName>
        <fullName evidence="2">Uncharacterized protein</fullName>
    </submittedName>
</protein>
<feature type="compositionally biased region" description="Polar residues" evidence="1">
    <location>
        <begin position="140"/>
        <end position="149"/>
    </location>
</feature>
<dbReference type="Proteomes" id="UP000011518">
    <property type="component" value="Unassembled WGS sequence"/>
</dbReference>
<dbReference type="eggNOG" id="ENOG502TDPT">
    <property type="taxonomic scope" value="Eukaryota"/>
</dbReference>
<reference evidence="3" key="2">
    <citation type="journal article" date="2013" name="Nat. Commun.">
        <title>Genome of the Chinese tree shrew.</title>
        <authorList>
            <person name="Fan Y."/>
            <person name="Huang Z.Y."/>
            <person name="Cao C.C."/>
            <person name="Chen C.S."/>
            <person name="Chen Y.X."/>
            <person name="Fan D.D."/>
            <person name="He J."/>
            <person name="Hou H.L."/>
            <person name="Hu L."/>
            <person name="Hu X.T."/>
            <person name="Jiang X.T."/>
            <person name="Lai R."/>
            <person name="Lang Y.S."/>
            <person name="Liang B."/>
            <person name="Liao S.G."/>
            <person name="Mu D."/>
            <person name="Ma Y.Y."/>
            <person name="Niu Y.Y."/>
            <person name="Sun X.Q."/>
            <person name="Xia J.Q."/>
            <person name="Xiao J."/>
            <person name="Xiong Z.Q."/>
            <person name="Xu L."/>
            <person name="Yang L."/>
            <person name="Zhang Y."/>
            <person name="Zhao W."/>
            <person name="Zhao X.D."/>
            <person name="Zheng Y.T."/>
            <person name="Zhou J.M."/>
            <person name="Zhu Y.B."/>
            <person name="Zhang G.J."/>
            <person name="Wang J."/>
            <person name="Yao Y.G."/>
        </authorList>
    </citation>
    <scope>NUCLEOTIDE SEQUENCE [LARGE SCALE GENOMIC DNA]</scope>
</reference>
<evidence type="ECO:0000313" key="2">
    <source>
        <dbReference type="EMBL" id="ELV09584.1"/>
    </source>
</evidence>
<feature type="compositionally biased region" description="Polar residues" evidence="1">
    <location>
        <begin position="228"/>
        <end position="238"/>
    </location>
</feature>
<evidence type="ECO:0000313" key="3">
    <source>
        <dbReference type="Proteomes" id="UP000011518"/>
    </source>
</evidence>
<feature type="region of interest" description="Disordered" evidence="1">
    <location>
        <begin position="218"/>
        <end position="249"/>
    </location>
</feature>
<accession>L8Y3G8</accession>
<organism evidence="2 3">
    <name type="scientific">Tupaia chinensis</name>
    <name type="common">Chinese tree shrew</name>
    <name type="synonym">Tupaia belangeri chinensis</name>
    <dbReference type="NCBI Taxonomy" id="246437"/>
    <lineage>
        <taxon>Eukaryota</taxon>
        <taxon>Metazoa</taxon>
        <taxon>Chordata</taxon>
        <taxon>Craniata</taxon>
        <taxon>Vertebrata</taxon>
        <taxon>Euteleostomi</taxon>
        <taxon>Mammalia</taxon>
        <taxon>Eutheria</taxon>
        <taxon>Euarchontoglires</taxon>
        <taxon>Scandentia</taxon>
        <taxon>Tupaiidae</taxon>
        <taxon>Tupaia</taxon>
    </lineage>
</organism>
<feature type="compositionally biased region" description="Polar residues" evidence="1">
    <location>
        <begin position="59"/>
        <end position="72"/>
    </location>
</feature>
<feature type="compositionally biased region" description="Polar residues" evidence="1">
    <location>
        <begin position="33"/>
        <end position="51"/>
    </location>
</feature>
<feature type="compositionally biased region" description="Basic and acidic residues" evidence="1">
    <location>
        <begin position="73"/>
        <end position="91"/>
    </location>
</feature>
<dbReference type="PANTHER" id="PTHR37365">
    <property type="entry name" value="TESTIS-EXPRESSED PROTEIN 44"/>
    <property type="match status" value="1"/>
</dbReference>